<organism evidence="1 2">
    <name type="scientific">Paraburkholderia silvatlantica</name>
    <dbReference type="NCBI Taxonomy" id="321895"/>
    <lineage>
        <taxon>Bacteria</taxon>
        <taxon>Pseudomonadati</taxon>
        <taxon>Pseudomonadota</taxon>
        <taxon>Betaproteobacteria</taxon>
        <taxon>Burkholderiales</taxon>
        <taxon>Burkholderiaceae</taxon>
        <taxon>Paraburkholderia</taxon>
    </lineage>
</organism>
<evidence type="ECO:0008006" key="3">
    <source>
        <dbReference type="Google" id="ProtNLM"/>
    </source>
</evidence>
<comment type="caution">
    <text evidence="1">The sequence shown here is derived from an EMBL/GenBank/DDBJ whole genome shotgun (WGS) entry which is preliminary data.</text>
</comment>
<evidence type="ECO:0000313" key="2">
    <source>
        <dbReference type="Proteomes" id="UP000533533"/>
    </source>
</evidence>
<dbReference type="EMBL" id="JACHVZ010000006">
    <property type="protein sequence ID" value="MBB2928109.1"/>
    <property type="molecule type" value="Genomic_DNA"/>
</dbReference>
<dbReference type="RefSeq" id="WP_258365430.1">
    <property type="nucleotide sequence ID" value="NZ_JACHVZ010000006.1"/>
</dbReference>
<reference evidence="1 2" key="1">
    <citation type="submission" date="2020-08" db="EMBL/GenBank/DDBJ databases">
        <title>Genomic Encyclopedia of Type Strains, Phase IV (KMG-V): Genome sequencing to study the core and pangenomes of soil and plant-associated prokaryotes.</title>
        <authorList>
            <person name="Whitman W."/>
        </authorList>
    </citation>
    <scope>NUCLEOTIDE SEQUENCE [LARGE SCALE GENOMIC DNA]</scope>
    <source>
        <strain evidence="1 2">SRMrh-85</strain>
    </source>
</reference>
<accession>A0ABR6FNG8</accession>
<evidence type="ECO:0000313" key="1">
    <source>
        <dbReference type="EMBL" id="MBB2928109.1"/>
    </source>
</evidence>
<proteinExistence type="predicted"/>
<dbReference type="Proteomes" id="UP000533533">
    <property type="component" value="Unassembled WGS sequence"/>
</dbReference>
<sequence length="41" mass="4269">MNAVVQHAAGGAHADIYNGVVAQQSSGVNQVAVHTGLRHRF</sequence>
<gene>
    <name evidence="1" type="ORF">FHX59_002530</name>
</gene>
<keyword evidence="2" id="KW-1185">Reference proteome</keyword>
<protein>
    <recommendedName>
        <fullName evidence="3">Porin-like protein</fullName>
    </recommendedName>
</protein>
<name>A0ABR6FNG8_9BURK</name>